<keyword evidence="4" id="KW-1185">Reference proteome</keyword>
<evidence type="ECO:0000256" key="1">
    <source>
        <dbReference type="SAM" id="SignalP"/>
    </source>
</evidence>
<feature type="signal peptide" evidence="1">
    <location>
        <begin position="1"/>
        <end position="31"/>
    </location>
</feature>
<dbReference type="EMBL" id="JAPDDR010000001">
    <property type="protein sequence ID" value="MCW1912483.1"/>
    <property type="molecule type" value="Genomic_DNA"/>
</dbReference>
<dbReference type="InterPro" id="IPR055875">
    <property type="entry name" value="DUF7452"/>
</dbReference>
<dbReference type="Proteomes" id="UP001165653">
    <property type="component" value="Unassembled WGS sequence"/>
</dbReference>
<reference evidence="3" key="1">
    <citation type="submission" date="2022-10" db="EMBL/GenBank/DDBJ databases">
        <title>Luteolibacter sp. GHJ8, whole genome shotgun sequencing project.</title>
        <authorList>
            <person name="Zhao G."/>
            <person name="Shen L."/>
        </authorList>
    </citation>
    <scope>NUCLEOTIDE SEQUENCE</scope>
    <source>
        <strain evidence="3">GHJ8</strain>
    </source>
</reference>
<dbReference type="RefSeq" id="WP_264510910.1">
    <property type="nucleotide sequence ID" value="NZ_JAPDDR010000001.1"/>
</dbReference>
<evidence type="ECO:0000313" key="4">
    <source>
        <dbReference type="Proteomes" id="UP001165653"/>
    </source>
</evidence>
<evidence type="ECO:0000313" key="3">
    <source>
        <dbReference type="EMBL" id="MCW1912483.1"/>
    </source>
</evidence>
<gene>
    <name evidence="3" type="ORF">OJ996_02790</name>
</gene>
<keyword evidence="1" id="KW-0732">Signal</keyword>
<organism evidence="3 4">
    <name type="scientific">Luteolibacter rhizosphaerae</name>
    <dbReference type="NCBI Taxonomy" id="2989719"/>
    <lineage>
        <taxon>Bacteria</taxon>
        <taxon>Pseudomonadati</taxon>
        <taxon>Verrucomicrobiota</taxon>
        <taxon>Verrucomicrobiia</taxon>
        <taxon>Verrucomicrobiales</taxon>
        <taxon>Verrucomicrobiaceae</taxon>
        <taxon>Luteolibacter</taxon>
    </lineage>
</organism>
<protein>
    <recommendedName>
        <fullName evidence="2">DUF7452 domain-containing protein</fullName>
    </recommendedName>
</protein>
<dbReference type="Pfam" id="PF24249">
    <property type="entry name" value="DUF7452"/>
    <property type="match status" value="2"/>
</dbReference>
<comment type="caution">
    <text evidence="3">The sequence shown here is derived from an EMBL/GenBank/DDBJ whole genome shotgun (WGS) entry which is preliminary data.</text>
</comment>
<accession>A0ABT3FY38</accession>
<evidence type="ECO:0000259" key="2">
    <source>
        <dbReference type="Pfam" id="PF24249"/>
    </source>
</evidence>
<feature type="domain" description="DUF7452" evidence="2">
    <location>
        <begin position="30"/>
        <end position="114"/>
    </location>
</feature>
<feature type="domain" description="DUF7452" evidence="2">
    <location>
        <begin position="181"/>
        <end position="291"/>
    </location>
</feature>
<sequence length="298" mass="31769">MKTKSLIQAALRGGIASLAITLLALGSPAQAASPKALQFTSSVVNTAGSTMTLDHPLLNGKPKLNLILTQRLGPGVVYNNHPVGVQYDPANGRWQIRNEDVAAIPAGACFNVLIPASSKRVGTTVDSVWDNVTTFTYQFNKPNALLLATHIVNPVLNFPGNLLPRNIGTYYTGTGSTYPLYYNKWSVYTEDGGDLPVVGFNIADVSKTKIGGVANSFVFTTTAGNTSANQGIINNSVTNDKPNAVVFVTHVYGFGSSTYQDTPLGVWYSGGTWRIFTQDTSAMPANRAFVVSSYPLTP</sequence>
<feature type="chain" id="PRO_5045131664" description="DUF7452 domain-containing protein" evidence="1">
    <location>
        <begin position="32"/>
        <end position="298"/>
    </location>
</feature>
<proteinExistence type="predicted"/>
<name>A0ABT3FY38_9BACT</name>